<keyword evidence="3 5" id="KW-0694">RNA-binding</keyword>
<gene>
    <name evidence="5 6" type="primary">csrA</name>
    <name evidence="6" type="ORF">L9059_00235</name>
</gene>
<comment type="function">
    <text evidence="5">A key translational regulator that binds mRNA to regulate translation initiation and/or mRNA stability. Mediates global changes in gene expression, shifting from rapid growth to stress survival by linking envelope stress, the stringent response and the catabolite repression systems. Usually binds in the 5'-UTR; binding at or near the Shine-Dalgarno sequence prevents ribosome-binding, repressing translation, binding elsewhere in the 5'-UTR can activate translation and/or stabilize the mRNA. Its function is antagonized by small RNA(s).</text>
</comment>
<accession>A0ABT0ESD2</accession>
<dbReference type="InterPro" id="IPR036107">
    <property type="entry name" value="CsrA_sf"/>
</dbReference>
<dbReference type="EMBL" id="JAKNRW010000001">
    <property type="protein sequence ID" value="MCK1788640.1"/>
    <property type="molecule type" value="Genomic_DNA"/>
</dbReference>
<evidence type="ECO:0000256" key="5">
    <source>
        <dbReference type="HAMAP-Rule" id="MF_00167"/>
    </source>
</evidence>
<keyword evidence="5" id="KW-0678">Repressor</keyword>
<evidence type="ECO:0000313" key="6">
    <source>
        <dbReference type="EMBL" id="MCK1788640.1"/>
    </source>
</evidence>
<evidence type="ECO:0000256" key="4">
    <source>
        <dbReference type="ARBA" id="ARBA00023159"/>
    </source>
</evidence>
<evidence type="ECO:0000256" key="2">
    <source>
        <dbReference type="ARBA" id="ARBA00022845"/>
    </source>
</evidence>
<comment type="similarity">
    <text evidence="5">Belongs to the CsrA/RsmA family.</text>
</comment>
<organism evidence="6 7">
    <name type="scientific">Pseudomonas violetae</name>
    <dbReference type="NCBI Taxonomy" id="2915813"/>
    <lineage>
        <taxon>Bacteria</taxon>
        <taxon>Pseudomonadati</taxon>
        <taxon>Pseudomonadota</taxon>
        <taxon>Gammaproteobacteria</taxon>
        <taxon>Pseudomonadales</taxon>
        <taxon>Pseudomonadaceae</taxon>
        <taxon>Pseudomonas</taxon>
    </lineage>
</organism>
<keyword evidence="1 5" id="KW-0963">Cytoplasm</keyword>
<evidence type="ECO:0000313" key="7">
    <source>
        <dbReference type="Proteomes" id="UP001299876"/>
    </source>
</evidence>
<dbReference type="RefSeq" id="WP_247285449.1">
    <property type="nucleotide sequence ID" value="NZ_JAKNRW010000001.1"/>
</dbReference>
<name>A0ABT0ESD2_9PSED</name>
<keyword evidence="2 5" id="KW-0810">Translation regulation</keyword>
<comment type="caution">
    <text evidence="6">The sequence shown here is derived from an EMBL/GenBank/DDBJ whole genome shotgun (WGS) entry which is preliminary data.</text>
</comment>
<dbReference type="PANTHER" id="PTHR34984:SF1">
    <property type="entry name" value="CARBON STORAGE REGULATOR"/>
    <property type="match status" value="1"/>
</dbReference>
<dbReference type="NCBIfam" id="NF002469">
    <property type="entry name" value="PRK01712.1"/>
    <property type="match status" value="1"/>
</dbReference>
<protein>
    <recommendedName>
        <fullName evidence="5">Translational regulator CsrA</fullName>
    </recommendedName>
    <alternativeName>
        <fullName evidence="5">Carbon storage regulator</fullName>
    </alternativeName>
</protein>
<comment type="subunit">
    <text evidence="5">Homodimer; the beta-strands of each monomer intercalate to form a hydrophobic core, while the alpha-helices form wings that extend away from the core.</text>
</comment>
<comment type="subcellular location">
    <subcellularLocation>
        <location evidence="5">Cytoplasm</location>
    </subcellularLocation>
</comment>
<dbReference type="Proteomes" id="UP001299876">
    <property type="component" value="Unassembled WGS sequence"/>
</dbReference>
<dbReference type="InterPro" id="IPR003751">
    <property type="entry name" value="CsrA"/>
</dbReference>
<reference evidence="6 7" key="1">
    <citation type="submission" date="2022-02" db="EMBL/GenBank/DDBJ databases">
        <title>Comparative genomics of the first Antarctic Pseudomonas spp. capable of biotransforming 2,4,6-Trinitrotoluene.</title>
        <authorList>
            <person name="Cabrera M.A."/>
            <person name="Marquez S.L."/>
            <person name="Perez-Donoso J.M."/>
        </authorList>
    </citation>
    <scope>NUCLEOTIDE SEQUENCE [LARGE SCALE GENOMIC DNA]</scope>
    <source>
        <strain evidence="6 7">TNT19</strain>
    </source>
</reference>
<dbReference type="NCBIfam" id="TIGR00202">
    <property type="entry name" value="csrA"/>
    <property type="match status" value="1"/>
</dbReference>
<proteinExistence type="inferred from homology"/>
<evidence type="ECO:0000256" key="1">
    <source>
        <dbReference type="ARBA" id="ARBA00022490"/>
    </source>
</evidence>
<evidence type="ECO:0000256" key="3">
    <source>
        <dbReference type="ARBA" id="ARBA00022884"/>
    </source>
</evidence>
<keyword evidence="4 5" id="KW-0010">Activator</keyword>
<dbReference type="Gene3D" id="2.60.40.4380">
    <property type="entry name" value="Translational regulator CsrA"/>
    <property type="match status" value="1"/>
</dbReference>
<dbReference type="PANTHER" id="PTHR34984">
    <property type="entry name" value="CARBON STORAGE REGULATOR"/>
    <property type="match status" value="1"/>
</dbReference>
<dbReference type="SUPFAM" id="SSF117130">
    <property type="entry name" value="CsrA-like"/>
    <property type="match status" value="1"/>
</dbReference>
<sequence length="63" mass="6964">MLLLTRSVGETINIGDDITVTILKTQGGQVRLGINAPKNISVHREEIFCRIKEEEILRAVCAS</sequence>
<dbReference type="HAMAP" id="MF_00167">
    <property type="entry name" value="CsrA"/>
    <property type="match status" value="1"/>
</dbReference>
<dbReference type="Pfam" id="PF02599">
    <property type="entry name" value="CsrA"/>
    <property type="match status" value="1"/>
</dbReference>
<keyword evidence="7" id="KW-1185">Reference proteome</keyword>